<dbReference type="InterPro" id="IPR025699">
    <property type="entry name" value="ABC2_memb-like"/>
</dbReference>
<dbReference type="RefSeq" id="WP_060749614.1">
    <property type="nucleotide sequence ID" value="NZ_LRPH01000034.1"/>
</dbReference>
<comment type="caution">
    <text evidence="2">The sequence shown here is derived from an EMBL/GenBank/DDBJ whole genome shotgun (WGS) entry which is preliminary data.</text>
</comment>
<feature type="transmembrane region" description="Helical" evidence="1">
    <location>
        <begin position="151"/>
        <end position="171"/>
    </location>
</feature>
<feature type="transmembrane region" description="Helical" evidence="1">
    <location>
        <begin position="191"/>
        <end position="214"/>
    </location>
</feature>
<dbReference type="AlphaFoldDB" id="A0A109GFC4"/>
<evidence type="ECO:0000313" key="2">
    <source>
        <dbReference type="EMBL" id="KWU65769.1"/>
    </source>
</evidence>
<evidence type="ECO:0000313" key="3">
    <source>
        <dbReference type="Proteomes" id="UP000065797"/>
    </source>
</evidence>
<accession>A0A109GFC4</accession>
<keyword evidence="1" id="KW-1133">Transmembrane helix</keyword>
<reference evidence="2 3" key="1">
    <citation type="submission" date="2016-01" db="EMBL/GenBank/DDBJ databases">
        <authorList>
            <person name="McClelland M."/>
            <person name="Jain A."/>
            <person name="Saraogi P."/>
            <person name="Mendelson R."/>
            <person name="Westerman R."/>
            <person name="SanMiguel P."/>
            <person name="Csonka L."/>
        </authorList>
    </citation>
    <scope>NUCLEOTIDE SEQUENCE [LARGE SCALE GENOMIC DNA]</scope>
    <source>
        <strain evidence="2 3">PE8-15</strain>
    </source>
</reference>
<organism evidence="2 3">
    <name type="scientific">Bacillus mycoides</name>
    <dbReference type="NCBI Taxonomy" id="1405"/>
    <lineage>
        <taxon>Bacteria</taxon>
        <taxon>Bacillati</taxon>
        <taxon>Bacillota</taxon>
        <taxon>Bacilli</taxon>
        <taxon>Bacillales</taxon>
        <taxon>Bacillaceae</taxon>
        <taxon>Bacillus</taxon>
        <taxon>Bacillus cereus group</taxon>
    </lineage>
</organism>
<dbReference type="PANTHER" id="PTHR41309">
    <property type="entry name" value="MEMBRANE PROTEIN-RELATED"/>
    <property type="match status" value="1"/>
</dbReference>
<dbReference type="Pfam" id="PF13346">
    <property type="entry name" value="ABC2_membrane_5"/>
    <property type="match status" value="1"/>
</dbReference>
<dbReference type="EMBL" id="LRPH01000034">
    <property type="protein sequence ID" value="KWU65769.1"/>
    <property type="molecule type" value="Genomic_DNA"/>
</dbReference>
<keyword evidence="1" id="KW-0812">Transmembrane</keyword>
<feature type="transmembrane region" description="Helical" evidence="1">
    <location>
        <begin position="121"/>
        <end position="144"/>
    </location>
</feature>
<gene>
    <name evidence="2" type="ORF">AWW70_08685</name>
</gene>
<proteinExistence type="predicted"/>
<protein>
    <submittedName>
        <fullName evidence="2">ABC transporter permease</fullName>
    </submittedName>
</protein>
<dbReference type="PANTHER" id="PTHR41309:SF2">
    <property type="entry name" value="MEMBRANE PROTEIN"/>
    <property type="match status" value="1"/>
</dbReference>
<name>A0A109GFC4_BACMY</name>
<feature type="transmembrane region" description="Helical" evidence="1">
    <location>
        <begin position="35"/>
        <end position="55"/>
    </location>
</feature>
<feature type="transmembrane region" description="Helical" evidence="1">
    <location>
        <begin position="76"/>
        <end position="101"/>
    </location>
</feature>
<sequence length="222" mass="25346">MRQLIYKDLFFFRVTWLVNLSMPLLFFILEPDGEMLFPMSCLFITLSSVMTLIFMDERNKSDIIINSLPLSRKDIIIARYISCAIFIVGGMVSTMLVVFLIRGIAVIGDIGAHYPKLYIEISWYEVINGIVYAVFWMVTFFPIYYVTKSKAVISIIAAASIIVGGILWIFISDGLNETTPSFIEWIMNPIHIGVFIIGFITLVSIYIASMFLTIKIYKARDL</sequence>
<evidence type="ECO:0000256" key="1">
    <source>
        <dbReference type="SAM" id="Phobius"/>
    </source>
</evidence>
<keyword evidence="1" id="KW-0472">Membrane</keyword>
<dbReference type="Proteomes" id="UP000065797">
    <property type="component" value="Unassembled WGS sequence"/>
</dbReference>
<feature type="transmembrane region" description="Helical" evidence="1">
    <location>
        <begin position="9"/>
        <end position="29"/>
    </location>
</feature>